<dbReference type="InParanoid" id="A0A0H2RC80"/>
<keyword evidence="11" id="KW-1185">Reference proteome</keyword>
<dbReference type="GO" id="GO:0051301">
    <property type="term" value="P:cell division"/>
    <property type="evidence" value="ECO:0007669"/>
    <property type="project" value="UniProtKB-KW"/>
</dbReference>
<keyword evidence="6" id="KW-0131">Cell cycle</keyword>
<reference evidence="10 11" key="1">
    <citation type="submission" date="2015-04" db="EMBL/GenBank/DDBJ databases">
        <title>Complete genome sequence of Schizopora paradoxa KUC8140, a cosmopolitan wood degrader in East Asia.</title>
        <authorList>
            <consortium name="DOE Joint Genome Institute"/>
            <person name="Min B."/>
            <person name="Park H."/>
            <person name="Jang Y."/>
            <person name="Kim J.-J."/>
            <person name="Kim K.H."/>
            <person name="Pangilinan J."/>
            <person name="Lipzen A."/>
            <person name="Riley R."/>
            <person name="Grigoriev I.V."/>
            <person name="Spatafora J.W."/>
            <person name="Choi I.-G."/>
        </authorList>
    </citation>
    <scope>NUCLEOTIDE SEQUENCE [LARGE SCALE GENOMIC DNA]</scope>
    <source>
        <strain evidence="10 11">KUC8140</strain>
    </source>
</reference>
<dbReference type="OrthoDB" id="10263272at2759"/>
<evidence type="ECO:0000256" key="5">
    <source>
        <dbReference type="ARBA" id="ARBA00022776"/>
    </source>
</evidence>
<dbReference type="GO" id="GO:0005680">
    <property type="term" value="C:anaphase-promoting complex"/>
    <property type="evidence" value="ECO:0007669"/>
    <property type="project" value="TreeGrafter"/>
</dbReference>
<dbReference type="GO" id="GO:1905786">
    <property type="term" value="P:positive regulation of anaphase-promoting complex-dependent catabolic process"/>
    <property type="evidence" value="ECO:0007669"/>
    <property type="project" value="TreeGrafter"/>
</dbReference>
<evidence type="ECO:0000256" key="6">
    <source>
        <dbReference type="ARBA" id="ARBA00023306"/>
    </source>
</evidence>
<dbReference type="PANTHER" id="PTHR19918">
    <property type="entry name" value="CELL DIVISION CYCLE 20 CDC20 FIZZY -RELATED"/>
    <property type="match status" value="1"/>
</dbReference>
<dbReference type="InterPro" id="IPR001680">
    <property type="entry name" value="WD40_rpt"/>
</dbReference>
<dbReference type="Gene3D" id="2.130.10.10">
    <property type="entry name" value="YVTN repeat-like/Quinoprotein amine dehydrogenase"/>
    <property type="match status" value="1"/>
</dbReference>
<dbReference type="GO" id="GO:0010997">
    <property type="term" value="F:anaphase-promoting complex binding"/>
    <property type="evidence" value="ECO:0007669"/>
    <property type="project" value="InterPro"/>
</dbReference>
<keyword evidence="5" id="KW-0498">Mitosis</keyword>
<dbReference type="InterPro" id="IPR033010">
    <property type="entry name" value="Cdc20/Fizzy"/>
</dbReference>
<evidence type="ECO:0000256" key="7">
    <source>
        <dbReference type="PROSITE-ProRule" id="PRU00221"/>
    </source>
</evidence>
<evidence type="ECO:0000313" key="11">
    <source>
        <dbReference type="Proteomes" id="UP000053477"/>
    </source>
</evidence>
<dbReference type="EMBL" id="KQ086055">
    <property type="protein sequence ID" value="KLO09440.1"/>
    <property type="molecule type" value="Genomic_DNA"/>
</dbReference>
<dbReference type="SMART" id="SM00320">
    <property type="entry name" value="WD40"/>
    <property type="match status" value="3"/>
</dbReference>
<dbReference type="PROSITE" id="PS50294">
    <property type="entry name" value="WD_REPEATS_REGION"/>
    <property type="match status" value="1"/>
</dbReference>
<protein>
    <submittedName>
        <fullName evidence="10">WD40 repeat-like protein</fullName>
    </submittedName>
</protein>
<feature type="domain" description="CDC20/Fizzy WD40" evidence="9">
    <location>
        <begin position="143"/>
        <end position="470"/>
    </location>
</feature>
<evidence type="ECO:0000256" key="4">
    <source>
        <dbReference type="ARBA" id="ARBA00022737"/>
    </source>
</evidence>
<evidence type="ECO:0000256" key="3">
    <source>
        <dbReference type="ARBA" id="ARBA00022618"/>
    </source>
</evidence>
<dbReference type="InterPro" id="IPR036322">
    <property type="entry name" value="WD40_repeat_dom_sf"/>
</dbReference>
<evidence type="ECO:0000256" key="8">
    <source>
        <dbReference type="SAM" id="MobiDB-lite"/>
    </source>
</evidence>
<comment type="similarity">
    <text evidence="1">Belongs to the WD repeat CDC20/Fizzy family.</text>
</comment>
<proteinExistence type="inferred from homology"/>
<dbReference type="GO" id="GO:1990757">
    <property type="term" value="F:ubiquitin ligase activator activity"/>
    <property type="evidence" value="ECO:0007669"/>
    <property type="project" value="TreeGrafter"/>
</dbReference>
<accession>A0A0H2RC80</accession>
<keyword evidence="3" id="KW-0132">Cell division</keyword>
<feature type="region of interest" description="Disordered" evidence="8">
    <location>
        <begin position="1"/>
        <end position="31"/>
    </location>
</feature>
<dbReference type="STRING" id="27342.A0A0H2RC80"/>
<dbReference type="InterPro" id="IPR015943">
    <property type="entry name" value="WD40/YVTN_repeat-like_dom_sf"/>
</dbReference>
<evidence type="ECO:0000256" key="1">
    <source>
        <dbReference type="ARBA" id="ARBA00006445"/>
    </source>
</evidence>
<evidence type="ECO:0000259" key="9">
    <source>
        <dbReference type="Pfam" id="PF24807"/>
    </source>
</evidence>
<dbReference type="SUPFAM" id="SSF50978">
    <property type="entry name" value="WD40 repeat-like"/>
    <property type="match status" value="1"/>
</dbReference>
<dbReference type="Proteomes" id="UP000053477">
    <property type="component" value="Unassembled WGS sequence"/>
</dbReference>
<dbReference type="AlphaFoldDB" id="A0A0H2RC80"/>
<dbReference type="Pfam" id="PF24807">
    <property type="entry name" value="WD40_CDC20-Fz"/>
    <property type="match status" value="1"/>
</dbReference>
<dbReference type="InterPro" id="IPR056150">
    <property type="entry name" value="WD40_CDC20-Fz"/>
</dbReference>
<keyword evidence="2 7" id="KW-0853">WD repeat</keyword>
<feature type="repeat" description="WD" evidence="7">
    <location>
        <begin position="277"/>
        <end position="318"/>
    </location>
</feature>
<evidence type="ECO:0000256" key="2">
    <source>
        <dbReference type="ARBA" id="ARBA00022574"/>
    </source>
</evidence>
<keyword evidence="4" id="KW-0677">Repeat</keyword>
<name>A0A0H2RC80_9AGAM</name>
<sequence>MSSPLLKQGKRRLETEEDEESRKRRRSSFGVALSTFHDERGRGISASENRKRSTVDRFVAAPMENNCPVNATPRSQRLAKAFGLVGERRIRYTSPPVTPSPTAPLQSLQTIQKHLTKSLYEIPLPPSLTSASTNIQPTPMTTLSAPGMADDFYSRPACWGKNNILAVASRNSVNCRNMENAEVSYVCPLYEDSERYAQLEWVPDSSFLSMGVSQGEVRVMDMHRRLPSLDFIPERFIDDVVGAMNWRNANEVVVGYTSGKLRRYDKRASEFPTCSPISAHRARVCGIRWNADGTLFATGAGDGMVLCWDVRNERKPLARVDQGTDADISTKEPIRKWRGRKHRSTVKTLAWCPWQPDLLATGGGTLDGTIRFWSASSGTPKKKVIFTDSQVSSLHWSVSCKEIVSTHGYGFQRTGAAAPRKHSVLVHNYPKGELVGRIFDIGHGRISDSCLSPDGTQIVSCGADETLRVYNIFGTLKQLDSDDDPLTRCSIR</sequence>
<organism evidence="10 11">
    <name type="scientific">Schizopora paradoxa</name>
    <dbReference type="NCBI Taxonomy" id="27342"/>
    <lineage>
        <taxon>Eukaryota</taxon>
        <taxon>Fungi</taxon>
        <taxon>Dikarya</taxon>
        <taxon>Basidiomycota</taxon>
        <taxon>Agaricomycotina</taxon>
        <taxon>Agaricomycetes</taxon>
        <taxon>Hymenochaetales</taxon>
        <taxon>Schizoporaceae</taxon>
        <taxon>Schizopora</taxon>
    </lineage>
</organism>
<dbReference type="GO" id="GO:0031145">
    <property type="term" value="P:anaphase-promoting complex-dependent catabolic process"/>
    <property type="evidence" value="ECO:0007669"/>
    <property type="project" value="TreeGrafter"/>
</dbReference>
<evidence type="ECO:0000313" key="10">
    <source>
        <dbReference type="EMBL" id="KLO09440.1"/>
    </source>
</evidence>
<dbReference type="PROSITE" id="PS50082">
    <property type="entry name" value="WD_REPEATS_2"/>
    <property type="match status" value="1"/>
</dbReference>
<gene>
    <name evidence="10" type="ORF">SCHPADRAFT_857853</name>
</gene>
<dbReference type="PANTHER" id="PTHR19918:SF8">
    <property type="entry name" value="FI02843P"/>
    <property type="match status" value="1"/>
</dbReference>